<feature type="transmembrane region" description="Helical" evidence="1">
    <location>
        <begin position="127"/>
        <end position="146"/>
    </location>
</feature>
<accession>A0ABW7NBA9</accession>
<evidence type="ECO:0008006" key="4">
    <source>
        <dbReference type="Google" id="ProtNLM"/>
    </source>
</evidence>
<feature type="transmembrane region" description="Helical" evidence="1">
    <location>
        <begin position="180"/>
        <end position="200"/>
    </location>
</feature>
<dbReference type="Proteomes" id="UP001610063">
    <property type="component" value="Unassembled WGS sequence"/>
</dbReference>
<feature type="transmembrane region" description="Helical" evidence="1">
    <location>
        <begin position="102"/>
        <end position="121"/>
    </location>
</feature>
<dbReference type="EMBL" id="JBIPKE010000019">
    <property type="protein sequence ID" value="MFH6984910.1"/>
    <property type="molecule type" value="Genomic_DNA"/>
</dbReference>
<comment type="caution">
    <text evidence="2">The sequence shown here is derived from an EMBL/GenBank/DDBJ whole genome shotgun (WGS) entry which is preliminary data.</text>
</comment>
<feature type="transmembrane region" description="Helical" evidence="1">
    <location>
        <begin position="37"/>
        <end position="58"/>
    </location>
</feature>
<gene>
    <name evidence="2" type="ORF">ACHKAR_15750</name>
</gene>
<dbReference type="RefSeq" id="WP_395418341.1">
    <property type="nucleotide sequence ID" value="NZ_JBIPKE010000019.1"/>
</dbReference>
<keyword evidence="3" id="KW-1185">Reference proteome</keyword>
<feature type="transmembrane region" description="Helical" evidence="1">
    <location>
        <begin position="6"/>
        <end position="25"/>
    </location>
</feature>
<keyword evidence="1" id="KW-0472">Membrane</keyword>
<organism evidence="2 3">
    <name type="scientific">Marinoscillum luteum</name>
    <dbReference type="NCBI Taxonomy" id="861051"/>
    <lineage>
        <taxon>Bacteria</taxon>
        <taxon>Pseudomonadati</taxon>
        <taxon>Bacteroidota</taxon>
        <taxon>Cytophagia</taxon>
        <taxon>Cytophagales</taxon>
        <taxon>Reichenbachiellaceae</taxon>
        <taxon>Marinoscillum</taxon>
    </lineage>
</organism>
<feature type="transmembrane region" description="Helical" evidence="1">
    <location>
        <begin position="78"/>
        <end position="95"/>
    </location>
</feature>
<name>A0ABW7NBA9_9BACT</name>
<evidence type="ECO:0000313" key="2">
    <source>
        <dbReference type="EMBL" id="MFH6984910.1"/>
    </source>
</evidence>
<keyword evidence="1" id="KW-1133">Transmembrane helix</keyword>
<feature type="transmembrane region" description="Helical" evidence="1">
    <location>
        <begin position="153"/>
        <end position="174"/>
    </location>
</feature>
<protein>
    <recommendedName>
        <fullName evidence="4">PAP2 family protein</fullName>
    </recommendedName>
</protein>
<proteinExistence type="predicted"/>
<keyword evidence="1" id="KW-0812">Transmembrane</keyword>
<evidence type="ECO:0000256" key="1">
    <source>
        <dbReference type="SAM" id="Phobius"/>
    </source>
</evidence>
<evidence type="ECO:0000313" key="3">
    <source>
        <dbReference type="Proteomes" id="UP001610063"/>
    </source>
</evidence>
<sequence>MKIISALFHPLLMATYCSVLFYLMVPEIYSPIPLQSVPYFIGAIFMTTSVVPAMSILFLKLTKKVSNLEITKLEERSLPFLSIGAFYGVTTYMFYTKMRLPITLLVIMIAVTAMIFAIFLISLRFKISVHSAAVWGVAGLFSAFGMKYLSTDLIMPLAGLFLIAGLTTTSRLYLNRHTPGESWTGAIFGFVFCFVALFFFG</sequence>
<reference evidence="2 3" key="1">
    <citation type="journal article" date="2013" name="Int. J. Syst. Evol. Microbiol.">
        <title>Marinoscillum luteum sp. nov., isolated from marine sediment.</title>
        <authorList>
            <person name="Cha I.T."/>
            <person name="Park S.J."/>
            <person name="Kim S.J."/>
            <person name="Kim J.G."/>
            <person name="Jung M.Y."/>
            <person name="Shin K.S."/>
            <person name="Kwon K.K."/>
            <person name="Yang S.H."/>
            <person name="Seo Y.S."/>
            <person name="Rhee S.K."/>
        </authorList>
    </citation>
    <scope>NUCLEOTIDE SEQUENCE [LARGE SCALE GENOMIC DNA]</scope>
    <source>
        <strain evidence="2 3">KCTC 23939</strain>
    </source>
</reference>